<evidence type="ECO:0000259" key="14">
    <source>
        <dbReference type="PROSITE" id="PS50885"/>
    </source>
</evidence>
<evidence type="ECO:0000256" key="8">
    <source>
        <dbReference type="ARBA" id="ARBA00023136"/>
    </source>
</evidence>
<keyword evidence="8 12" id="KW-0472">Membrane</keyword>
<dbReference type="CDD" id="cd11386">
    <property type="entry name" value="MCP_signal"/>
    <property type="match status" value="1"/>
</dbReference>
<evidence type="ECO:0000256" key="9">
    <source>
        <dbReference type="ARBA" id="ARBA00023224"/>
    </source>
</evidence>
<dbReference type="InterPro" id="IPR004089">
    <property type="entry name" value="MCPsignal_dom"/>
</dbReference>
<dbReference type="SMART" id="SM00283">
    <property type="entry name" value="MA"/>
    <property type="match status" value="1"/>
</dbReference>
<dbReference type="PANTHER" id="PTHR43531:SF14">
    <property type="entry name" value="METHYL-ACCEPTING CHEMOTAXIS PROTEIN I-RELATED"/>
    <property type="match status" value="1"/>
</dbReference>
<keyword evidence="9 11" id="KW-0807">Transducer</keyword>
<dbReference type="Pfam" id="PF00672">
    <property type="entry name" value="HAMP"/>
    <property type="match status" value="1"/>
</dbReference>
<evidence type="ECO:0000256" key="6">
    <source>
        <dbReference type="ARBA" id="ARBA00022692"/>
    </source>
</evidence>
<dbReference type="OrthoDB" id="8982326at2"/>
<feature type="transmembrane region" description="Helical" evidence="12">
    <location>
        <begin position="12"/>
        <end position="32"/>
    </location>
</feature>
<sequence length="520" mass="54027">MFRRLSISARLWLTMALLGAMLIAIGVLGVYGTRRSDQDLNFAYSNQLSAAIAIGKANLNLTIVRTTLDRVLLHPDAPDTASLIDKALNYLSISNRAWNEYASQPHSADEQALADTVGTARSALIDKAILPMIDAMRKGDHASADDIAMKGVPPLSVALTKSSDALAAWQNQHGNEAFTAAKVRSGAVQGIGGVLLAAGLIVCAICAVALNRSIARPLAIVLAQMQRIAAGDLSGRLEVRSDDEMGQLVKGLMAMQTSLTETVRQVTRSAESIAAATREIAAGNSDLSQRTEEQAASLQQTAASMEELTATVKHNTDNAITAQTLSGGANDVVVRGAAVVESVVETMNGIDAASKKIADITGVIEGIAFQTNILALNAAVEAARAGEQGRGFAVVAGEVRSLAQRAGAAAKEIKELIGDSVARVDAGAKLVDTAGHTMQEIKEAIAKVASIMDEIASASGQQSDGIEQVGIAVSQMDQVSQQNAALVEEAAAAAASLDDQAALLKRAVGVFRLEKTAGFA</sequence>
<dbReference type="PANTHER" id="PTHR43531">
    <property type="entry name" value="PROTEIN ICFG"/>
    <property type="match status" value="1"/>
</dbReference>
<dbReference type="STRING" id="863227.GCA_000373005_05259"/>
<dbReference type="PROSITE" id="PS50111">
    <property type="entry name" value="CHEMOTAXIS_TRANSDUC_2"/>
    <property type="match status" value="1"/>
</dbReference>
<evidence type="ECO:0000313" key="15">
    <source>
        <dbReference type="EMBL" id="PMS35903.1"/>
    </source>
</evidence>
<dbReference type="PROSITE" id="PS50885">
    <property type="entry name" value="HAMP"/>
    <property type="match status" value="1"/>
</dbReference>
<evidence type="ECO:0000256" key="12">
    <source>
        <dbReference type="SAM" id="Phobius"/>
    </source>
</evidence>
<keyword evidence="16" id="KW-1185">Reference proteome</keyword>
<dbReference type="SMART" id="SM00304">
    <property type="entry name" value="HAMP"/>
    <property type="match status" value="1"/>
</dbReference>
<dbReference type="FunFam" id="1.10.287.950:FF:000001">
    <property type="entry name" value="Methyl-accepting chemotaxis sensory transducer"/>
    <property type="match status" value="1"/>
</dbReference>
<keyword evidence="6 12" id="KW-0812">Transmembrane</keyword>
<accession>A0A2N7X2C5</accession>
<evidence type="ECO:0000256" key="10">
    <source>
        <dbReference type="ARBA" id="ARBA00029447"/>
    </source>
</evidence>
<comment type="subcellular location">
    <subcellularLocation>
        <location evidence="1">Cell inner membrane</location>
        <topology evidence="1">Multi-pass membrane protein</topology>
    </subcellularLocation>
</comment>
<feature type="domain" description="HAMP" evidence="14">
    <location>
        <begin position="212"/>
        <end position="264"/>
    </location>
</feature>
<dbReference type="InterPro" id="IPR003122">
    <property type="entry name" value="Tar_rcpt_lig-bd"/>
</dbReference>
<dbReference type="GO" id="GO:0004888">
    <property type="term" value="F:transmembrane signaling receptor activity"/>
    <property type="evidence" value="ECO:0007669"/>
    <property type="project" value="InterPro"/>
</dbReference>
<evidence type="ECO:0000256" key="7">
    <source>
        <dbReference type="ARBA" id="ARBA00022989"/>
    </source>
</evidence>
<evidence type="ECO:0000256" key="11">
    <source>
        <dbReference type="PROSITE-ProRule" id="PRU00284"/>
    </source>
</evidence>
<dbReference type="PRINTS" id="PR00260">
    <property type="entry name" value="CHEMTRNSDUCR"/>
</dbReference>
<evidence type="ECO:0000256" key="2">
    <source>
        <dbReference type="ARBA" id="ARBA00022475"/>
    </source>
</evidence>
<dbReference type="GO" id="GO:0006935">
    <property type="term" value="P:chemotaxis"/>
    <property type="evidence" value="ECO:0007669"/>
    <property type="project" value="UniProtKB-KW"/>
</dbReference>
<evidence type="ECO:0000256" key="5">
    <source>
        <dbReference type="ARBA" id="ARBA00022519"/>
    </source>
</evidence>
<protein>
    <submittedName>
        <fullName evidence="15">Methyl-accepting chemotaxis protein</fullName>
    </submittedName>
</protein>
<name>A0A2N7X2C5_9BURK</name>
<keyword evidence="4" id="KW-0145">Chemotaxis</keyword>
<reference evidence="15 16" key="1">
    <citation type="submission" date="2018-01" db="EMBL/GenBank/DDBJ databases">
        <title>Whole genome analyses suggest that Burkholderia sensu lato contains two further novel genera in the rhizoxinica-symbiotica group Mycetohabitans gen. nov., and Trinickia gen. nov.: implications for the evolution of diazotrophy and nodulation in the Burkholderiaceae.</title>
        <authorList>
            <person name="Estrada-de los Santos P."/>
            <person name="Palmer M."/>
            <person name="Chavez-Ramirez B."/>
            <person name="Beukes C."/>
            <person name="Steenkamp E.T."/>
            <person name="Hirsch A.M."/>
            <person name="Manyaka P."/>
            <person name="Maluk M."/>
            <person name="Lafos M."/>
            <person name="Crook M."/>
            <person name="Gross E."/>
            <person name="Simon M.F."/>
            <person name="Bueno dos Reis Junior F."/>
            <person name="Poole P.S."/>
            <person name="Venter S.N."/>
            <person name="James E.K."/>
        </authorList>
    </citation>
    <scope>NUCLEOTIDE SEQUENCE [LARGE SCALE GENOMIC DNA]</scope>
    <source>
        <strain evidence="15 16">JPY 581</strain>
    </source>
</reference>
<dbReference type="SUPFAM" id="SSF47170">
    <property type="entry name" value="Aspartate receptor, ligand-binding domain"/>
    <property type="match status" value="1"/>
</dbReference>
<keyword evidence="2" id="KW-1003">Cell membrane</keyword>
<dbReference type="Gene3D" id="1.20.120.30">
    <property type="entry name" value="Aspartate receptor, ligand-binding domain"/>
    <property type="match status" value="1"/>
</dbReference>
<dbReference type="Pfam" id="PF00015">
    <property type="entry name" value="MCPsignal"/>
    <property type="match status" value="1"/>
</dbReference>
<gene>
    <name evidence="15" type="ORF">C0Z20_16410</name>
</gene>
<dbReference type="Proteomes" id="UP000235777">
    <property type="component" value="Unassembled WGS sequence"/>
</dbReference>
<evidence type="ECO:0000256" key="3">
    <source>
        <dbReference type="ARBA" id="ARBA00022481"/>
    </source>
</evidence>
<proteinExistence type="inferred from homology"/>
<comment type="caution">
    <text evidence="15">The sequence shown here is derived from an EMBL/GenBank/DDBJ whole genome shotgun (WGS) entry which is preliminary data.</text>
</comment>
<feature type="transmembrane region" description="Helical" evidence="12">
    <location>
        <begin position="190"/>
        <end position="210"/>
    </location>
</feature>
<evidence type="ECO:0000313" key="16">
    <source>
        <dbReference type="Proteomes" id="UP000235777"/>
    </source>
</evidence>
<evidence type="ECO:0000256" key="1">
    <source>
        <dbReference type="ARBA" id="ARBA00004429"/>
    </source>
</evidence>
<dbReference type="EMBL" id="PNYC01000009">
    <property type="protein sequence ID" value="PMS35903.1"/>
    <property type="molecule type" value="Genomic_DNA"/>
</dbReference>
<evidence type="ECO:0000259" key="13">
    <source>
        <dbReference type="PROSITE" id="PS50111"/>
    </source>
</evidence>
<comment type="similarity">
    <text evidence="10">Belongs to the methyl-accepting chemotaxis (MCP) protein family.</text>
</comment>
<evidence type="ECO:0000256" key="4">
    <source>
        <dbReference type="ARBA" id="ARBA00022500"/>
    </source>
</evidence>
<dbReference type="GO" id="GO:0007165">
    <property type="term" value="P:signal transduction"/>
    <property type="evidence" value="ECO:0007669"/>
    <property type="project" value="UniProtKB-KW"/>
</dbReference>
<dbReference type="CDD" id="cd06225">
    <property type="entry name" value="HAMP"/>
    <property type="match status" value="1"/>
</dbReference>
<dbReference type="GO" id="GO:0005886">
    <property type="term" value="C:plasma membrane"/>
    <property type="evidence" value="ECO:0007669"/>
    <property type="project" value="UniProtKB-SubCell"/>
</dbReference>
<dbReference type="Pfam" id="PF02203">
    <property type="entry name" value="TarH"/>
    <property type="match status" value="1"/>
</dbReference>
<feature type="domain" description="Methyl-accepting transducer" evidence="13">
    <location>
        <begin position="269"/>
        <end position="498"/>
    </location>
</feature>
<dbReference type="InterPro" id="IPR004090">
    <property type="entry name" value="Chemotax_Me-accpt_rcpt"/>
</dbReference>
<keyword evidence="7 12" id="KW-1133">Transmembrane helix</keyword>
<organism evidence="15 16">
    <name type="scientific">Trinickia symbiotica</name>
    <dbReference type="NCBI Taxonomy" id="863227"/>
    <lineage>
        <taxon>Bacteria</taxon>
        <taxon>Pseudomonadati</taxon>
        <taxon>Pseudomonadota</taxon>
        <taxon>Betaproteobacteria</taxon>
        <taxon>Burkholderiales</taxon>
        <taxon>Burkholderiaceae</taxon>
        <taxon>Trinickia</taxon>
    </lineage>
</organism>
<dbReference type="AlphaFoldDB" id="A0A2N7X2C5"/>
<dbReference type="SUPFAM" id="SSF58104">
    <property type="entry name" value="Methyl-accepting chemotaxis protein (MCP) signaling domain"/>
    <property type="match status" value="1"/>
</dbReference>
<dbReference type="InterPro" id="IPR035440">
    <property type="entry name" value="4HB_MCP_dom_sf"/>
</dbReference>
<keyword evidence="5" id="KW-0997">Cell inner membrane</keyword>
<dbReference type="InterPro" id="IPR003660">
    <property type="entry name" value="HAMP_dom"/>
</dbReference>
<dbReference type="Gene3D" id="1.10.287.950">
    <property type="entry name" value="Methyl-accepting chemotaxis protein"/>
    <property type="match status" value="1"/>
</dbReference>
<dbReference type="RefSeq" id="WP_018443868.1">
    <property type="nucleotide sequence ID" value="NZ_KB890218.1"/>
</dbReference>
<keyword evidence="3" id="KW-0488">Methylation</keyword>
<dbReference type="InterPro" id="IPR051310">
    <property type="entry name" value="MCP_chemotaxis"/>
</dbReference>